<dbReference type="InterPro" id="IPR056672">
    <property type="entry name" value="DUF7770"/>
</dbReference>
<accession>A0A9P4J6N4</accession>
<feature type="domain" description="DUF7770" evidence="1">
    <location>
        <begin position="4"/>
        <end position="112"/>
    </location>
</feature>
<reference evidence="2" key="1">
    <citation type="journal article" date="2020" name="Stud. Mycol.">
        <title>101 Dothideomycetes genomes: a test case for predicting lifestyles and emergence of pathogens.</title>
        <authorList>
            <person name="Haridas S."/>
            <person name="Albert R."/>
            <person name="Binder M."/>
            <person name="Bloem J."/>
            <person name="Labutti K."/>
            <person name="Salamov A."/>
            <person name="Andreopoulos B."/>
            <person name="Baker S."/>
            <person name="Barry K."/>
            <person name="Bills G."/>
            <person name="Bluhm B."/>
            <person name="Cannon C."/>
            <person name="Castanera R."/>
            <person name="Culley D."/>
            <person name="Daum C."/>
            <person name="Ezra D."/>
            <person name="Gonzalez J."/>
            <person name="Henrissat B."/>
            <person name="Kuo A."/>
            <person name="Liang C."/>
            <person name="Lipzen A."/>
            <person name="Lutzoni F."/>
            <person name="Magnuson J."/>
            <person name="Mondo S."/>
            <person name="Nolan M."/>
            <person name="Ohm R."/>
            <person name="Pangilinan J."/>
            <person name="Park H.-J."/>
            <person name="Ramirez L."/>
            <person name="Alfaro M."/>
            <person name="Sun H."/>
            <person name="Tritt A."/>
            <person name="Yoshinaga Y."/>
            <person name="Zwiers L.-H."/>
            <person name="Turgeon B."/>
            <person name="Goodwin S."/>
            <person name="Spatafora J."/>
            <person name="Crous P."/>
            <person name="Grigoriev I."/>
        </authorList>
    </citation>
    <scope>NUCLEOTIDE SEQUENCE</scope>
    <source>
        <strain evidence="2">CBS 260.36</strain>
    </source>
</reference>
<evidence type="ECO:0000259" key="1">
    <source>
        <dbReference type="Pfam" id="PF24968"/>
    </source>
</evidence>
<keyword evidence="3" id="KW-1185">Reference proteome</keyword>
<dbReference type="Proteomes" id="UP000799439">
    <property type="component" value="Unassembled WGS sequence"/>
</dbReference>
<protein>
    <recommendedName>
        <fullName evidence="1">DUF7770 domain-containing protein</fullName>
    </recommendedName>
</protein>
<evidence type="ECO:0000313" key="3">
    <source>
        <dbReference type="Proteomes" id="UP000799439"/>
    </source>
</evidence>
<comment type="caution">
    <text evidence="2">The sequence shown here is derived from an EMBL/GenBank/DDBJ whole genome shotgun (WGS) entry which is preliminary data.</text>
</comment>
<dbReference type="EMBL" id="ML996084">
    <property type="protein sequence ID" value="KAF2154180.1"/>
    <property type="molecule type" value="Genomic_DNA"/>
</dbReference>
<proteinExistence type="predicted"/>
<organism evidence="2 3">
    <name type="scientific">Myriangium duriaei CBS 260.36</name>
    <dbReference type="NCBI Taxonomy" id="1168546"/>
    <lineage>
        <taxon>Eukaryota</taxon>
        <taxon>Fungi</taxon>
        <taxon>Dikarya</taxon>
        <taxon>Ascomycota</taxon>
        <taxon>Pezizomycotina</taxon>
        <taxon>Dothideomycetes</taxon>
        <taxon>Dothideomycetidae</taxon>
        <taxon>Myriangiales</taxon>
        <taxon>Myriangiaceae</taxon>
        <taxon>Myriangium</taxon>
    </lineage>
</organism>
<evidence type="ECO:0000313" key="2">
    <source>
        <dbReference type="EMBL" id="KAF2154180.1"/>
    </source>
</evidence>
<gene>
    <name evidence="2" type="ORF">K461DRAFT_267234</name>
</gene>
<name>A0A9P4J6N4_9PEZI</name>
<sequence length="237" mass="27266">MATHGNNPQGRLEIKPIKYHKSRTVGFEDCSIISELTVEQITAFIKEEGLDRYRFHEDYHGHRHWQLMLICRLEKSTLLPPRTSVKALEYLLKSCQRVRIDGKPDFISPGTFDDARTQARAMEAFDCLLKDLGTAIKSNRGRRERLMGKQTALTKRLHAMELAFRVGRGGVGLATVTELRTELGDHKGIMDEIEQEGQLLTWQLRKLAEVFARVRTLQEQRTEYQGPNPEYSSLLRT</sequence>
<dbReference type="AlphaFoldDB" id="A0A9P4J6N4"/>
<dbReference type="Pfam" id="PF24968">
    <property type="entry name" value="DUF7770"/>
    <property type="match status" value="1"/>
</dbReference>